<proteinExistence type="predicted"/>
<dbReference type="PANTHER" id="PTHR43611">
    <property type="entry name" value="ALPHA-D-GLUCOSE 1-PHOSPHATE PHOSPHATASE"/>
    <property type="match status" value="1"/>
</dbReference>
<dbReference type="NCBIfam" id="TIGR01509">
    <property type="entry name" value="HAD-SF-IA-v3"/>
    <property type="match status" value="1"/>
</dbReference>
<dbReference type="SUPFAM" id="SSF56784">
    <property type="entry name" value="HAD-like"/>
    <property type="match status" value="1"/>
</dbReference>
<dbReference type="InterPro" id="IPR006439">
    <property type="entry name" value="HAD-SF_hydro_IA"/>
</dbReference>
<dbReference type="Gene3D" id="3.40.50.1000">
    <property type="entry name" value="HAD superfamily/HAD-like"/>
    <property type="match status" value="1"/>
</dbReference>
<dbReference type="OrthoDB" id="9807742at2"/>
<dbReference type="PANTHER" id="PTHR43611:SF3">
    <property type="entry name" value="FLAVIN MONONUCLEOTIDE HYDROLASE 1, CHLOROPLATIC"/>
    <property type="match status" value="1"/>
</dbReference>
<dbReference type="KEGG" id="mes:Meso_2325"/>
<dbReference type="EMBL" id="CP000390">
    <property type="protein sequence ID" value="ABG63713.1"/>
    <property type="molecule type" value="Genomic_DNA"/>
</dbReference>
<reference evidence="1" key="1">
    <citation type="submission" date="2006-06" db="EMBL/GenBank/DDBJ databases">
        <title>Complete sequence of chromosome of Chelativorans sp. BNC1.</title>
        <authorList>
            <consortium name="US DOE Joint Genome Institute"/>
            <person name="Copeland A."/>
            <person name="Lucas S."/>
            <person name="Lapidus A."/>
            <person name="Barry K."/>
            <person name="Detter J.C."/>
            <person name="Glavina del Rio T."/>
            <person name="Hammon N."/>
            <person name="Israni S."/>
            <person name="Dalin E."/>
            <person name="Tice H."/>
            <person name="Pitluck S."/>
            <person name="Chertkov O."/>
            <person name="Brettin T."/>
            <person name="Bruce D."/>
            <person name="Han C."/>
            <person name="Tapia R."/>
            <person name="Gilna P."/>
            <person name="Schmutz J."/>
            <person name="Larimer F."/>
            <person name="Land M."/>
            <person name="Hauser L."/>
            <person name="Kyrpides N."/>
            <person name="Mikhailova N."/>
            <person name="Richardson P."/>
        </authorList>
    </citation>
    <scope>NUCLEOTIDE SEQUENCE</scope>
    <source>
        <strain evidence="1">BNC1</strain>
    </source>
</reference>
<dbReference type="SFLD" id="SFLDG01129">
    <property type="entry name" value="C1.5:_HAD__Beta-PGM__Phosphata"/>
    <property type="match status" value="1"/>
</dbReference>
<organism evidence="1">
    <name type="scientific">Chelativorans sp. (strain BNC1)</name>
    <dbReference type="NCBI Taxonomy" id="266779"/>
    <lineage>
        <taxon>Bacteria</taxon>
        <taxon>Pseudomonadati</taxon>
        <taxon>Pseudomonadota</taxon>
        <taxon>Alphaproteobacteria</taxon>
        <taxon>Hyphomicrobiales</taxon>
        <taxon>Phyllobacteriaceae</taxon>
        <taxon>Chelativorans</taxon>
    </lineage>
</organism>
<dbReference type="InterPro" id="IPR023214">
    <property type="entry name" value="HAD_sf"/>
</dbReference>
<gene>
    <name evidence="1" type="ordered locus">Meso_2325</name>
</gene>
<dbReference type="GO" id="GO:0016787">
    <property type="term" value="F:hydrolase activity"/>
    <property type="evidence" value="ECO:0007669"/>
    <property type="project" value="UniProtKB-KW"/>
</dbReference>
<keyword evidence="1" id="KW-0378">Hydrolase</keyword>
<dbReference type="SFLD" id="SFLDS00003">
    <property type="entry name" value="Haloacid_Dehalogenase"/>
    <property type="match status" value="1"/>
</dbReference>
<name>Q11FW2_CHESB</name>
<dbReference type="Pfam" id="PF00702">
    <property type="entry name" value="Hydrolase"/>
    <property type="match status" value="1"/>
</dbReference>
<dbReference type="HOGENOM" id="CLU_045011_9_4_5"/>
<dbReference type="InterPro" id="IPR036412">
    <property type="entry name" value="HAD-like_sf"/>
</dbReference>
<accession>Q11FW2</accession>
<dbReference type="eggNOG" id="COG1011">
    <property type="taxonomic scope" value="Bacteria"/>
</dbReference>
<sequence>MKWCLMLDVDGVVVNGRPEDGQSWATDIERDLGIVPEKLHALFFAAHWDAIVTGRKNLVDVLETCLPKLTHSATAQDFINYWFEKDSRVDEAVLAECDELRRRGMRIFLATNQEHMRAQYLMDRLGLRKHVDGMVYSAEIAARKPQRSFFEAALKRSGFAPDDTILVDDTKANVDAALDAGWQAVHWSEGSSLIELLNH</sequence>
<evidence type="ECO:0000313" key="1">
    <source>
        <dbReference type="EMBL" id="ABG63713.1"/>
    </source>
</evidence>
<protein>
    <submittedName>
        <fullName evidence="1">HAD-superfamily hydrolase, subfamily IA, variant 3</fullName>
    </submittedName>
</protein>
<dbReference type="AlphaFoldDB" id="Q11FW2"/>